<comment type="cofactor">
    <cofactor evidence="2">
        <name>a divalent metal cation</name>
        <dbReference type="ChEBI" id="CHEBI:60240"/>
    </cofactor>
    <text evidence="2">Binds 1 divalent metal cation per subunit.</text>
</comment>
<evidence type="ECO:0000256" key="1">
    <source>
        <dbReference type="ARBA" id="ARBA00023229"/>
    </source>
</evidence>
<feature type="binding site" evidence="2">
    <location>
        <begin position="67"/>
        <end position="71"/>
    </location>
    <ligand>
        <name>4-CDP-2-C-methyl-D-erythritol 2-phosphate</name>
        <dbReference type="ChEBI" id="CHEBI:57919"/>
    </ligand>
</feature>
<comment type="subunit">
    <text evidence="2">Homotrimer.</text>
</comment>
<dbReference type="HAMAP" id="MF_00107">
    <property type="entry name" value="IspF"/>
    <property type="match status" value="1"/>
</dbReference>
<comment type="similarity">
    <text evidence="2 3">Belongs to the IspF family.</text>
</comment>
<dbReference type="RefSeq" id="WP_167270671.1">
    <property type="nucleotide sequence ID" value="NZ_JAASQJ010000002.1"/>
</dbReference>
<feature type="binding site" evidence="2">
    <location>
        <begin position="40"/>
        <end position="41"/>
    </location>
    <ligand>
        <name>4-CDP-2-C-methyl-D-erythritol 2-phosphate</name>
        <dbReference type="ChEBI" id="CHEBI:57919"/>
    </ligand>
</feature>
<dbReference type="CDD" id="cd00554">
    <property type="entry name" value="MECDP_synthase"/>
    <property type="match status" value="1"/>
</dbReference>
<feature type="domain" description="2-C-methyl-D-erythritol 2,4-cyclodiphosphate synthase" evidence="4">
    <location>
        <begin position="7"/>
        <end position="160"/>
    </location>
</feature>
<dbReference type="InterPro" id="IPR036571">
    <property type="entry name" value="MECDP_synthase_sf"/>
</dbReference>
<dbReference type="Proteomes" id="UP001179181">
    <property type="component" value="Unassembled WGS sequence"/>
</dbReference>
<comment type="function">
    <text evidence="2">Involved in the biosynthesis of isopentenyl diphosphate (IPP) and dimethylallyl diphosphate (DMAPP), two major building blocks of isoprenoid compounds. Catalyzes the conversion of 4-diphosphocytidyl-2-C-methyl-D-erythritol 2-phosphate (CDP-ME2P) to 2-C-methyl-D-erythritol 2,4-cyclodiphosphate (ME-CPP) with a corresponding release of cytidine 5-monophosphate (CMP).</text>
</comment>
<accession>A0ABX0UKN3</accession>
<sequence length="174" mass="19141">MPDTFPFRVGQGYDVHQLEEGRPFWLGGILIPHTHGAKGHSDADVVCHVICDALLGAANLRNIGYHFSDKDPQWKGVDSKVLLSKVIEMIREKGYEVGNVDVTIVLQNPKLNPHIPAMKTCLAGVTQLSEEDLAIKATTSEHLGFVGREEGIAAHCVALIYKTNHFNIPQKPLI</sequence>
<protein>
    <recommendedName>
        <fullName evidence="2 3">2-C-methyl-D-erythritol 2,4-cyclodiphosphate synthase</fullName>
        <shortName evidence="2">MECDP-synthase</shortName>
        <shortName evidence="2">MECPP-synthase</shortName>
        <shortName evidence="2">MECPS</shortName>
        <ecNumber evidence="2 3">4.6.1.12</ecNumber>
    </recommendedName>
</protein>
<dbReference type="PANTHER" id="PTHR43181">
    <property type="entry name" value="2-C-METHYL-D-ERYTHRITOL 2,4-CYCLODIPHOSPHATE SYNTHASE, CHLOROPLASTIC"/>
    <property type="match status" value="1"/>
</dbReference>
<feature type="site" description="Transition state stabilizer" evidence="2">
    <location>
        <position position="139"/>
    </location>
</feature>
<feature type="binding site" evidence="2">
    <location>
        <position position="145"/>
    </location>
    <ligand>
        <name>4-CDP-2-C-methyl-D-erythritol 2-phosphate</name>
        <dbReference type="ChEBI" id="CHEBI:57919"/>
    </ligand>
</feature>
<organism evidence="5 6">
    <name type="scientific">Dyadobacter arcticus</name>
    <dbReference type="NCBI Taxonomy" id="1078754"/>
    <lineage>
        <taxon>Bacteria</taxon>
        <taxon>Pseudomonadati</taxon>
        <taxon>Bacteroidota</taxon>
        <taxon>Cytophagia</taxon>
        <taxon>Cytophagales</taxon>
        <taxon>Spirosomataceae</taxon>
        <taxon>Dyadobacter</taxon>
    </lineage>
</organism>
<evidence type="ECO:0000313" key="5">
    <source>
        <dbReference type="EMBL" id="NIJ53516.1"/>
    </source>
</evidence>
<feature type="binding site" evidence="2">
    <location>
        <position position="48"/>
    </location>
    <ligand>
        <name>a divalent metal cation</name>
        <dbReference type="ChEBI" id="CHEBI:60240"/>
    </ligand>
</feature>
<keyword evidence="1 2" id="KW-0414">Isoprene biosynthesis</keyword>
<feature type="binding site" evidence="2">
    <location>
        <begin position="138"/>
        <end position="141"/>
    </location>
    <ligand>
        <name>4-CDP-2-C-methyl-D-erythritol 2-phosphate</name>
        <dbReference type="ChEBI" id="CHEBI:57919"/>
    </ligand>
</feature>
<comment type="caution">
    <text evidence="5">The sequence shown here is derived from an EMBL/GenBank/DDBJ whole genome shotgun (WGS) entry which is preliminary data.</text>
</comment>
<comment type="caution">
    <text evidence="2">Lacks conserved residue(s) required for the propagation of feature annotation.</text>
</comment>
<dbReference type="GO" id="GO:0008685">
    <property type="term" value="F:2-C-methyl-D-erythritol 2,4-cyclodiphosphate synthase activity"/>
    <property type="evidence" value="ECO:0007669"/>
    <property type="project" value="UniProtKB-EC"/>
</dbReference>
<dbReference type="Gene3D" id="3.30.1330.50">
    <property type="entry name" value="2-C-methyl-D-erythritol 2,4-cyclodiphosphate synthase"/>
    <property type="match status" value="1"/>
</dbReference>
<comment type="pathway">
    <text evidence="2">Isoprenoid biosynthesis; isopentenyl diphosphate biosynthesis via DXP pathway; isopentenyl diphosphate from 1-deoxy-D-xylulose 5-phosphate: step 4/6.</text>
</comment>
<evidence type="ECO:0000259" key="4">
    <source>
        <dbReference type="Pfam" id="PF02542"/>
    </source>
</evidence>
<dbReference type="EMBL" id="JAASQJ010000002">
    <property type="protein sequence ID" value="NIJ53516.1"/>
    <property type="molecule type" value="Genomic_DNA"/>
</dbReference>
<dbReference type="EC" id="4.6.1.12" evidence="2 3"/>
<name>A0ABX0UKN3_9BACT</name>
<feature type="binding site" evidence="2">
    <location>
        <position position="16"/>
    </location>
    <ligand>
        <name>a divalent metal cation</name>
        <dbReference type="ChEBI" id="CHEBI:60240"/>
    </ligand>
</feature>
<dbReference type="PANTHER" id="PTHR43181:SF1">
    <property type="entry name" value="2-C-METHYL-D-ERYTHRITOL 2,4-CYCLODIPHOSPHATE SYNTHASE, CHLOROPLASTIC"/>
    <property type="match status" value="1"/>
</dbReference>
<evidence type="ECO:0000313" key="6">
    <source>
        <dbReference type="Proteomes" id="UP001179181"/>
    </source>
</evidence>
<reference evidence="5 6" key="1">
    <citation type="submission" date="2020-03" db="EMBL/GenBank/DDBJ databases">
        <title>Genomic Encyclopedia of Type Strains, Phase IV (KMG-IV): sequencing the most valuable type-strain genomes for metagenomic binning, comparative biology and taxonomic classification.</title>
        <authorList>
            <person name="Goeker M."/>
        </authorList>
    </citation>
    <scope>NUCLEOTIDE SEQUENCE [LARGE SCALE GENOMIC DNA]</scope>
    <source>
        <strain evidence="5 6">DSM 102865</strain>
    </source>
</reference>
<feature type="binding site" evidence="2">
    <location>
        <begin position="14"/>
        <end position="16"/>
    </location>
    <ligand>
        <name>4-CDP-2-C-methyl-D-erythritol 2-phosphate</name>
        <dbReference type="ChEBI" id="CHEBI:57919"/>
    </ligand>
</feature>
<keyword evidence="2" id="KW-0479">Metal-binding</keyword>
<feature type="binding site" evidence="2">
    <location>
        <position position="148"/>
    </location>
    <ligand>
        <name>4-CDP-2-C-methyl-D-erythritol 2-phosphate</name>
        <dbReference type="ChEBI" id="CHEBI:57919"/>
    </ligand>
</feature>
<comment type="catalytic activity">
    <reaction evidence="2 3">
        <text>4-CDP-2-C-methyl-D-erythritol 2-phosphate = 2-C-methyl-D-erythritol 2,4-cyclic diphosphate + CMP</text>
        <dbReference type="Rhea" id="RHEA:23864"/>
        <dbReference type="ChEBI" id="CHEBI:57919"/>
        <dbReference type="ChEBI" id="CHEBI:58483"/>
        <dbReference type="ChEBI" id="CHEBI:60377"/>
        <dbReference type="EC" id="4.6.1.12"/>
    </reaction>
</comment>
<proteinExistence type="inferred from homology"/>
<feature type="binding site" evidence="2">
    <location>
        <begin position="62"/>
        <end position="64"/>
    </location>
    <ligand>
        <name>4-CDP-2-C-methyl-D-erythritol 2-phosphate</name>
        <dbReference type="ChEBI" id="CHEBI:57919"/>
    </ligand>
</feature>
<evidence type="ECO:0000256" key="2">
    <source>
        <dbReference type="HAMAP-Rule" id="MF_00107"/>
    </source>
</evidence>
<gene>
    <name evidence="2" type="primary">ispF</name>
    <name evidence="5" type="ORF">FHS68_002686</name>
</gene>
<keyword evidence="2 3" id="KW-0456">Lyase</keyword>
<evidence type="ECO:0000256" key="3">
    <source>
        <dbReference type="RuleBase" id="RU004395"/>
    </source>
</evidence>
<dbReference type="SUPFAM" id="SSF69765">
    <property type="entry name" value="IpsF-like"/>
    <property type="match status" value="1"/>
</dbReference>
<feature type="site" description="Transition state stabilizer" evidence="2">
    <location>
        <position position="40"/>
    </location>
</feature>
<keyword evidence="6" id="KW-1185">Reference proteome</keyword>
<dbReference type="InterPro" id="IPR003526">
    <property type="entry name" value="MECDP_synthase"/>
</dbReference>
<feature type="binding site" evidence="2">
    <location>
        <position position="14"/>
    </location>
    <ligand>
        <name>a divalent metal cation</name>
        <dbReference type="ChEBI" id="CHEBI:60240"/>
    </ligand>
</feature>
<dbReference type="NCBIfam" id="TIGR00151">
    <property type="entry name" value="ispF"/>
    <property type="match status" value="1"/>
</dbReference>
<dbReference type="Pfam" id="PF02542">
    <property type="entry name" value="YgbB"/>
    <property type="match status" value="1"/>
</dbReference>